<dbReference type="InParanoid" id="A0A152A798"/>
<dbReference type="Proteomes" id="UP000076078">
    <property type="component" value="Unassembled WGS sequence"/>
</dbReference>
<evidence type="ECO:0000313" key="1">
    <source>
        <dbReference type="EMBL" id="KYR02064.1"/>
    </source>
</evidence>
<name>A0A152A798_TIELA</name>
<dbReference type="AlphaFoldDB" id="A0A152A798"/>
<accession>A0A152A798</accession>
<evidence type="ECO:0000313" key="2">
    <source>
        <dbReference type="Proteomes" id="UP000076078"/>
    </source>
</evidence>
<comment type="caution">
    <text evidence="1">The sequence shown here is derived from an EMBL/GenBank/DDBJ whole genome shotgun (WGS) entry which is preliminary data.</text>
</comment>
<proteinExistence type="predicted"/>
<sequence>MTQLSLICISYIIKQLLCNVHIPFKYKLSLLLISKSIFKLIRNHREFKKLKCGVVLTEEVLKPLLNHLQSESSIIKNVKTLKFQFSNSRYTDGGDVSGVDKVFEILKSLGEDVDTISMSYVGSNSIPFPLFTNQFGNLKVLDIYLYKTETNTNWDKIIDGEQVVFPALESIKLISTGSDQIPFIVKLLNRVQNSIRHLNISHNHSKQYDLMLNEFLVNYNAEHLQSIEWINPLISFKTFLENHKKSLKSVLITLNLSKDASELRSFELLESCTLYSNETDLFNCFYEINKKPNVKKLVLATSYDICSVLLKEPLPPLKYIEELEFRHCSPLLLNQMLNENKSSKNLKHLMIRQDCPISDLIDFLETNRSIQELNFILDTNKTTIDDNLKLSLSISRLPYMHTLRVMMEIYTITDSQRSFFDYLQLSQSLDYIIIKTYLHSLNLPNPFEMVPNDGGPLIFIRNGIHYNATNRFNISIPEANLIQKLSSLVKSYIKIAPDICK</sequence>
<dbReference type="EMBL" id="LODT01000004">
    <property type="protein sequence ID" value="KYR02064.1"/>
    <property type="molecule type" value="Genomic_DNA"/>
</dbReference>
<gene>
    <name evidence="1" type="ORF">DLAC_00863</name>
</gene>
<protein>
    <submittedName>
        <fullName evidence="1">Uncharacterized protein</fullName>
    </submittedName>
</protein>
<reference evidence="1 2" key="1">
    <citation type="submission" date="2015-12" db="EMBL/GenBank/DDBJ databases">
        <title>Dictyostelia acquired genes for synthesis and detection of signals that induce cell-type specialization by lateral gene transfer from prokaryotes.</title>
        <authorList>
            <person name="Gloeckner G."/>
            <person name="Schaap P."/>
        </authorList>
    </citation>
    <scope>NUCLEOTIDE SEQUENCE [LARGE SCALE GENOMIC DNA]</scope>
    <source>
        <strain evidence="1 2">TK</strain>
    </source>
</reference>
<keyword evidence="2" id="KW-1185">Reference proteome</keyword>
<organism evidence="1 2">
    <name type="scientific">Tieghemostelium lacteum</name>
    <name type="common">Slime mold</name>
    <name type="synonym">Dictyostelium lacteum</name>
    <dbReference type="NCBI Taxonomy" id="361077"/>
    <lineage>
        <taxon>Eukaryota</taxon>
        <taxon>Amoebozoa</taxon>
        <taxon>Evosea</taxon>
        <taxon>Eumycetozoa</taxon>
        <taxon>Dictyostelia</taxon>
        <taxon>Dictyosteliales</taxon>
        <taxon>Raperosteliaceae</taxon>
        <taxon>Tieghemostelium</taxon>
    </lineage>
</organism>